<evidence type="ECO:0000256" key="6">
    <source>
        <dbReference type="PROSITE-ProRule" id="PRU00108"/>
    </source>
</evidence>
<dbReference type="PANTHER" id="PTHR24329">
    <property type="entry name" value="HOMEOBOX PROTEIN ARISTALESS"/>
    <property type="match status" value="1"/>
</dbReference>
<keyword evidence="3 6" id="KW-0238">DNA-binding</keyword>
<feature type="compositionally biased region" description="Basic and acidic residues" evidence="8">
    <location>
        <begin position="37"/>
        <end position="50"/>
    </location>
</feature>
<feature type="DNA-binding region" description="Homeobox" evidence="6">
    <location>
        <begin position="131"/>
        <end position="190"/>
    </location>
</feature>
<dbReference type="InterPro" id="IPR000047">
    <property type="entry name" value="HTH_motif"/>
</dbReference>
<protein>
    <submittedName>
        <fullName evidence="9">Uncharacterized protein</fullName>
    </submittedName>
</protein>
<keyword evidence="5 6" id="KW-0539">Nucleus</keyword>
<dbReference type="EMBL" id="CAIIXF020000006">
    <property type="protein sequence ID" value="CAH1786869.1"/>
    <property type="molecule type" value="Genomic_DNA"/>
</dbReference>
<evidence type="ECO:0000256" key="2">
    <source>
        <dbReference type="ARBA" id="ARBA00022473"/>
    </source>
</evidence>
<dbReference type="PROSITE" id="PS00027">
    <property type="entry name" value="HOMEOBOX_1"/>
    <property type="match status" value="1"/>
</dbReference>
<comment type="subcellular location">
    <subcellularLocation>
        <location evidence="1 6 7">Nucleus</location>
    </subcellularLocation>
</comment>
<organism evidence="9 10">
    <name type="scientific">Owenia fusiformis</name>
    <name type="common">Polychaete worm</name>
    <dbReference type="NCBI Taxonomy" id="6347"/>
    <lineage>
        <taxon>Eukaryota</taxon>
        <taxon>Metazoa</taxon>
        <taxon>Spiralia</taxon>
        <taxon>Lophotrochozoa</taxon>
        <taxon>Annelida</taxon>
        <taxon>Polychaeta</taxon>
        <taxon>Sedentaria</taxon>
        <taxon>Canalipalpata</taxon>
        <taxon>Sabellida</taxon>
        <taxon>Oweniida</taxon>
        <taxon>Oweniidae</taxon>
        <taxon>Owenia</taxon>
    </lineage>
</organism>
<dbReference type="GO" id="GO:0000977">
    <property type="term" value="F:RNA polymerase II transcription regulatory region sequence-specific DNA binding"/>
    <property type="evidence" value="ECO:0007669"/>
    <property type="project" value="TreeGrafter"/>
</dbReference>
<comment type="caution">
    <text evidence="9">The sequence shown here is derived from an EMBL/GenBank/DDBJ whole genome shotgun (WGS) entry which is preliminary data.</text>
</comment>
<keyword evidence="2" id="KW-0217">Developmental protein</keyword>
<evidence type="ECO:0000313" key="9">
    <source>
        <dbReference type="EMBL" id="CAH1786869.1"/>
    </source>
</evidence>
<dbReference type="GO" id="GO:0005634">
    <property type="term" value="C:nucleus"/>
    <property type="evidence" value="ECO:0007669"/>
    <property type="project" value="UniProtKB-SubCell"/>
</dbReference>
<keyword evidence="10" id="KW-1185">Reference proteome</keyword>
<feature type="region of interest" description="Disordered" evidence="8">
    <location>
        <begin position="13"/>
        <end position="50"/>
    </location>
</feature>
<accession>A0A8J1XVB3</accession>
<evidence type="ECO:0000256" key="3">
    <source>
        <dbReference type="ARBA" id="ARBA00023125"/>
    </source>
</evidence>
<evidence type="ECO:0000313" key="10">
    <source>
        <dbReference type="Proteomes" id="UP000749559"/>
    </source>
</evidence>
<dbReference type="Proteomes" id="UP000749559">
    <property type="component" value="Unassembled WGS sequence"/>
</dbReference>
<dbReference type="GO" id="GO:0000981">
    <property type="term" value="F:DNA-binding transcription factor activity, RNA polymerase II-specific"/>
    <property type="evidence" value="ECO:0007669"/>
    <property type="project" value="InterPro"/>
</dbReference>
<name>A0A8J1XVB3_OWEFU</name>
<dbReference type="SMART" id="SM00389">
    <property type="entry name" value="HOX"/>
    <property type="match status" value="1"/>
</dbReference>
<dbReference type="PANTHER" id="PTHR24329:SF543">
    <property type="entry name" value="FI01017P-RELATED"/>
    <property type="match status" value="1"/>
</dbReference>
<evidence type="ECO:0000256" key="4">
    <source>
        <dbReference type="ARBA" id="ARBA00023155"/>
    </source>
</evidence>
<dbReference type="PROSITE" id="PS50071">
    <property type="entry name" value="HOMEOBOX_2"/>
    <property type="match status" value="1"/>
</dbReference>
<dbReference type="CDD" id="cd00086">
    <property type="entry name" value="homeodomain"/>
    <property type="match status" value="1"/>
</dbReference>
<dbReference type="FunFam" id="1.10.10.60:FF:000057">
    <property type="entry name" value="Short stature homeobox 2"/>
    <property type="match status" value="1"/>
</dbReference>
<dbReference type="Pfam" id="PF00046">
    <property type="entry name" value="Homeodomain"/>
    <property type="match status" value="1"/>
</dbReference>
<evidence type="ECO:0000256" key="7">
    <source>
        <dbReference type="RuleBase" id="RU000682"/>
    </source>
</evidence>
<dbReference type="AlphaFoldDB" id="A0A8J1XVB3"/>
<dbReference type="OrthoDB" id="6159439at2759"/>
<dbReference type="PRINTS" id="PR00031">
    <property type="entry name" value="HTHREPRESSR"/>
</dbReference>
<dbReference type="InterPro" id="IPR009057">
    <property type="entry name" value="Homeodomain-like_sf"/>
</dbReference>
<dbReference type="InterPro" id="IPR017970">
    <property type="entry name" value="Homeobox_CS"/>
</dbReference>
<dbReference type="InterPro" id="IPR050649">
    <property type="entry name" value="Paired_Homeobox_TFs"/>
</dbReference>
<reference evidence="9" key="1">
    <citation type="submission" date="2022-03" db="EMBL/GenBank/DDBJ databases">
        <authorList>
            <person name="Martin C."/>
        </authorList>
    </citation>
    <scope>NUCLEOTIDE SEQUENCE</scope>
</reference>
<evidence type="ECO:0000256" key="8">
    <source>
        <dbReference type="SAM" id="MobiDB-lite"/>
    </source>
</evidence>
<gene>
    <name evidence="9" type="ORF">OFUS_LOCUS12680</name>
</gene>
<dbReference type="Gene3D" id="1.10.10.60">
    <property type="entry name" value="Homeodomain-like"/>
    <property type="match status" value="1"/>
</dbReference>
<sequence>MFATRKLLKTLRTKHLHQSSMGDKQPPAISDNTGAAEHTKNAKDFSGKHNGGDRYMEQNLKCIHPEQNKALTNFSIDFILRNDDQHVKNPTVCEIQDLVESNVFGESKKSMNYKDFDKRINDGMDEVMDRGKRSRTTFSADQVNELERAFKRTHYPDIFMREKLALRLGLPESRIQVWFQNRRAKWRKREKHGSATGEFQDQDGFYTKDTATMRFPDKLTTHRPSGPFELKEYYGAIRSCTPHMSVPEAIWPLRAFEILAPMINDDLEETTKTTLALKAREHAASLTMMHIRSSL</sequence>
<proteinExistence type="predicted"/>
<keyword evidence="4 6" id="KW-0371">Homeobox</keyword>
<evidence type="ECO:0000256" key="5">
    <source>
        <dbReference type="ARBA" id="ARBA00023242"/>
    </source>
</evidence>
<evidence type="ECO:0000256" key="1">
    <source>
        <dbReference type="ARBA" id="ARBA00004123"/>
    </source>
</evidence>
<dbReference type="SUPFAM" id="SSF46689">
    <property type="entry name" value="Homeodomain-like"/>
    <property type="match status" value="1"/>
</dbReference>
<dbReference type="InterPro" id="IPR001356">
    <property type="entry name" value="HD"/>
</dbReference>